<comment type="similarity">
    <text evidence="2">Belongs to the MGR2 family.</text>
</comment>
<keyword evidence="7" id="KW-1185">Reference proteome</keyword>
<dbReference type="InterPro" id="IPR018450">
    <property type="entry name" value="Romo1/Mgr2"/>
</dbReference>
<dbReference type="Proteomes" id="UP000827721">
    <property type="component" value="Unassembled WGS sequence"/>
</dbReference>
<dbReference type="PANTHER" id="PTHR28525">
    <property type="entry name" value="REACTIVE OXYGEN SPECIES MODULATOR 1"/>
    <property type="match status" value="1"/>
</dbReference>
<gene>
    <name evidence="6" type="ORF">JRO89_XS14G0165900</name>
</gene>
<proteinExistence type="inferred from homology"/>
<evidence type="ECO:0000256" key="2">
    <source>
        <dbReference type="ARBA" id="ARBA00007839"/>
    </source>
</evidence>
<evidence type="ECO:0000313" key="7">
    <source>
        <dbReference type="Proteomes" id="UP000827721"/>
    </source>
</evidence>
<dbReference type="Pfam" id="PF10247">
    <property type="entry name" value="Romo1"/>
    <property type="match status" value="1"/>
</dbReference>
<evidence type="ECO:0000256" key="3">
    <source>
        <dbReference type="ARBA" id="ARBA00022692"/>
    </source>
</evidence>
<accession>A0ABQ8H5L9</accession>
<dbReference type="PANTHER" id="PTHR28525:SF1">
    <property type="entry name" value="REACTIVE OXYGEN SPECIES MODULATOR 1"/>
    <property type="match status" value="1"/>
</dbReference>
<evidence type="ECO:0000313" key="6">
    <source>
        <dbReference type="EMBL" id="KAH7548563.1"/>
    </source>
</evidence>
<keyword evidence="3" id="KW-0812">Transmembrane</keyword>
<evidence type="ECO:0000256" key="5">
    <source>
        <dbReference type="ARBA" id="ARBA00023136"/>
    </source>
</evidence>
<comment type="caution">
    <text evidence="6">The sequence shown here is derived from an EMBL/GenBank/DDBJ whole genome shotgun (WGS) entry which is preliminary data.</text>
</comment>
<organism evidence="6 7">
    <name type="scientific">Xanthoceras sorbifolium</name>
    <dbReference type="NCBI Taxonomy" id="99658"/>
    <lineage>
        <taxon>Eukaryota</taxon>
        <taxon>Viridiplantae</taxon>
        <taxon>Streptophyta</taxon>
        <taxon>Embryophyta</taxon>
        <taxon>Tracheophyta</taxon>
        <taxon>Spermatophyta</taxon>
        <taxon>Magnoliopsida</taxon>
        <taxon>eudicotyledons</taxon>
        <taxon>Gunneridae</taxon>
        <taxon>Pentapetalae</taxon>
        <taxon>rosids</taxon>
        <taxon>malvids</taxon>
        <taxon>Sapindales</taxon>
        <taxon>Sapindaceae</taxon>
        <taxon>Xanthoceroideae</taxon>
        <taxon>Xanthoceras</taxon>
    </lineage>
</organism>
<evidence type="ECO:0000256" key="1">
    <source>
        <dbReference type="ARBA" id="ARBA00004370"/>
    </source>
</evidence>
<sequence length="205" mass="22455">MARDSCLARVTAGAAVGGAVGGAVGTLLNELDISVKLNVTSFLWHNKERREEVSSSNYVWNSNLMSFGVMKVLYSFVGFTVLYPDVVFHVNACAVYGTYEAVKYKTMFCGCNVANCVSVGTMEWTPAFDWGKRVFNVLFGSSYEQIEKTFKERKAISLGMDFWLNTLIVPGLLKIRYIGQTTVGSAAIFGLFLGAGSLIHCGKSY</sequence>
<dbReference type="EMBL" id="JAFEMO010000014">
    <property type="protein sequence ID" value="KAH7548563.1"/>
    <property type="molecule type" value="Genomic_DNA"/>
</dbReference>
<evidence type="ECO:0000256" key="4">
    <source>
        <dbReference type="ARBA" id="ARBA00022989"/>
    </source>
</evidence>
<name>A0ABQ8H5L9_9ROSI</name>
<protein>
    <submittedName>
        <fullName evidence="6">Uncharacterized protein</fullName>
    </submittedName>
</protein>
<reference evidence="6 7" key="1">
    <citation type="submission" date="2021-02" db="EMBL/GenBank/DDBJ databases">
        <title>Plant Genome Project.</title>
        <authorList>
            <person name="Zhang R.-G."/>
        </authorList>
    </citation>
    <scope>NUCLEOTIDE SEQUENCE [LARGE SCALE GENOMIC DNA]</scope>
    <source>
        <tissue evidence="6">Leaves</tissue>
    </source>
</reference>
<keyword evidence="4" id="KW-1133">Transmembrane helix</keyword>
<comment type="subcellular location">
    <subcellularLocation>
        <location evidence="1">Membrane</location>
    </subcellularLocation>
</comment>
<keyword evidence="5" id="KW-0472">Membrane</keyword>